<keyword evidence="4" id="KW-0808">Transferase</keyword>
<dbReference type="InterPro" id="IPR043968">
    <property type="entry name" value="SGNH"/>
</dbReference>
<dbReference type="GO" id="GO:0016746">
    <property type="term" value="F:acyltransferase activity"/>
    <property type="evidence" value="ECO:0007669"/>
    <property type="project" value="UniProtKB-KW"/>
</dbReference>
<evidence type="ECO:0000256" key="1">
    <source>
        <dbReference type="SAM" id="Phobius"/>
    </source>
</evidence>
<dbReference type="InterPro" id="IPR050879">
    <property type="entry name" value="Acyltransferase_3"/>
</dbReference>
<feature type="transmembrane region" description="Helical" evidence="1">
    <location>
        <begin position="308"/>
        <end position="329"/>
    </location>
</feature>
<reference evidence="4 5" key="1">
    <citation type="journal article" date="2021" name="Int. J. Syst. Evol. Microbiol.">
        <title>Salipiger mangrovisoli sp. nov., isolated from mangrove soil and the proposal for the reclassification of Paraphaeobacter pallidus as Salipiger pallidus comb. nov.</title>
        <authorList>
            <person name="Du J."/>
            <person name="Liu Y."/>
            <person name="Pei T."/>
            <person name="Deng M.R."/>
            <person name="Zhu H."/>
        </authorList>
    </citation>
    <scope>NUCLEOTIDE SEQUENCE [LARGE SCALE GENOMIC DNA]</scope>
    <source>
        <strain evidence="4 5">6D45A</strain>
    </source>
</reference>
<evidence type="ECO:0000259" key="2">
    <source>
        <dbReference type="Pfam" id="PF01757"/>
    </source>
</evidence>
<keyword evidence="1" id="KW-0812">Transmembrane</keyword>
<keyword evidence="1" id="KW-1133">Transmembrane helix</keyword>
<proteinExistence type="predicted"/>
<feature type="transmembrane region" description="Helical" evidence="1">
    <location>
        <begin position="223"/>
        <end position="242"/>
    </location>
</feature>
<dbReference type="PANTHER" id="PTHR23028">
    <property type="entry name" value="ACETYLTRANSFERASE"/>
    <property type="match status" value="1"/>
</dbReference>
<keyword evidence="1" id="KW-0472">Membrane</keyword>
<sequence length="660" mass="73513">MRYRPDIDGLRTVAVVPVVLFHTGLAFPGGFVGVDVFFVISGFLITSLLLSELDEGKFSVAKFYERRARRLFPALFAMLAVTGAGATVFMTSFDLESFAKSSVATTVFAANIWFYSQQGYFTEAAELSPLLHTWSLGVEEQYYIFFPLILYGLMRWSSARVTLLLTALMSCASLAAAVYMLNVSAKAAFYLPQYRAWELLTGSLLAMGFWQKWSILQEMPARAAHLQGLAGLAAIVIPTLIYSAATPFPGLAALAPCLGAAALIASGGSGRTFSARFLSLPLMTFIGKLSYSLYLWHWPVVVYAFYRYGSLSTSTGILCLFISFVLAYLSYRFVETPVRSRKRFSERKVFLGSAAGMACFILAGLTLWKLDGLPSRMDPNLLAMSDSENFMHDRRDCHFMTAERAHAGDICVRGRDAETPGFVLVGDSHADAISPAIFGAAEDLGIAGYQFTDAGFAPLLGVRELGERDKGTMDAFVEFLDERPEINTVIIQNYWLHIVTGATYRHQGDVWLDAEYDGSLTDYNPKAVKRGLERLASRFPDRRFILLDDVPSGSDLHVREQLRHMKLDRTETLGLKSEINLEQRMIYEDLLKSLAEDVPNISYRPIYEDLCDDEVCHLFDGDVLLFRDGDHLSWKGALRLKPSAHELLSVLYPNSQSPRL</sequence>
<name>A0ABR9XA59_9RHOB</name>
<accession>A0ABR9XA59</accession>
<feature type="transmembrane region" description="Helical" evidence="1">
    <location>
        <begin position="161"/>
        <end position="182"/>
    </location>
</feature>
<dbReference type="InterPro" id="IPR002656">
    <property type="entry name" value="Acyl_transf_3_dom"/>
</dbReference>
<protein>
    <submittedName>
        <fullName evidence="4">Acyltransferase</fullName>
    </submittedName>
</protein>
<comment type="caution">
    <text evidence="4">The sequence shown here is derived from an EMBL/GenBank/DDBJ whole genome shotgun (WGS) entry which is preliminary data.</text>
</comment>
<evidence type="ECO:0000259" key="3">
    <source>
        <dbReference type="Pfam" id="PF19040"/>
    </source>
</evidence>
<dbReference type="Pfam" id="PF19040">
    <property type="entry name" value="SGNH"/>
    <property type="match status" value="1"/>
</dbReference>
<dbReference type="RefSeq" id="WP_194137634.1">
    <property type="nucleotide sequence ID" value="NZ_JADFFK010000031.1"/>
</dbReference>
<feature type="transmembrane region" description="Helical" evidence="1">
    <location>
        <begin position="277"/>
        <end position="296"/>
    </location>
</feature>
<gene>
    <name evidence="4" type="ORF">IQ782_26270</name>
</gene>
<keyword evidence="5" id="KW-1185">Reference proteome</keyword>
<feature type="transmembrane region" description="Helical" evidence="1">
    <location>
        <begin position="349"/>
        <end position="368"/>
    </location>
</feature>
<dbReference type="PANTHER" id="PTHR23028:SF53">
    <property type="entry name" value="ACYL_TRANSF_3 DOMAIN-CONTAINING PROTEIN"/>
    <property type="match status" value="1"/>
</dbReference>
<dbReference type="Pfam" id="PF01757">
    <property type="entry name" value="Acyl_transf_3"/>
    <property type="match status" value="1"/>
</dbReference>
<evidence type="ECO:0000313" key="4">
    <source>
        <dbReference type="EMBL" id="MBE9640364.1"/>
    </source>
</evidence>
<dbReference type="Proteomes" id="UP000607796">
    <property type="component" value="Unassembled WGS sequence"/>
</dbReference>
<feature type="transmembrane region" description="Helical" evidence="1">
    <location>
        <begin position="25"/>
        <end position="50"/>
    </location>
</feature>
<dbReference type="EMBL" id="JADFFK010000031">
    <property type="protein sequence ID" value="MBE9640364.1"/>
    <property type="molecule type" value="Genomic_DNA"/>
</dbReference>
<feature type="transmembrane region" description="Helical" evidence="1">
    <location>
        <begin position="248"/>
        <end position="265"/>
    </location>
</feature>
<evidence type="ECO:0000313" key="5">
    <source>
        <dbReference type="Proteomes" id="UP000607796"/>
    </source>
</evidence>
<feature type="transmembrane region" description="Helical" evidence="1">
    <location>
        <begin position="71"/>
        <end position="93"/>
    </location>
</feature>
<feature type="domain" description="SGNH" evidence="3">
    <location>
        <begin position="397"/>
        <end position="642"/>
    </location>
</feature>
<feature type="domain" description="Acyltransferase 3" evidence="2">
    <location>
        <begin position="6"/>
        <end position="331"/>
    </location>
</feature>
<keyword evidence="4" id="KW-0012">Acyltransferase</keyword>
<organism evidence="4 5">
    <name type="scientific">Salipiger mangrovisoli</name>
    <dbReference type="NCBI Taxonomy" id="2865933"/>
    <lineage>
        <taxon>Bacteria</taxon>
        <taxon>Pseudomonadati</taxon>
        <taxon>Pseudomonadota</taxon>
        <taxon>Alphaproteobacteria</taxon>
        <taxon>Rhodobacterales</taxon>
        <taxon>Roseobacteraceae</taxon>
        <taxon>Salipiger</taxon>
    </lineage>
</organism>